<evidence type="ECO:0000256" key="3">
    <source>
        <dbReference type="ARBA" id="ARBA00022801"/>
    </source>
</evidence>
<comment type="caution">
    <text evidence="6">The sequence shown here is derived from an EMBL/GenBank/DDBJ whole genome shotgun (WGS) entry which is preliminary data.</text>
</comment>
<gene>
    <name evidence="6" type="ORF">DEM34_02950</name>
</gene>
<dbReference type="Gene3D" id="3.40.630.10">
    <property type="entry name" value="Zn peptidases"/>
    <property type="match status" value="1"/>
</dbReference>
<dbReference type="Proteomes" id="UP000245474">
    <property type="component" value="Unassembled WGS sequence"/>
</dbReference>
<feature type="domain" description="Succinylglutamate desuccinylase/Aspartoacylase catalytic" evidence="5">
    <location>
        <begin position="49"/>
        <end position="204"/>
    </location>
</feature>
<keyword evidence="2" id="KW-0479">Metal-binding</keyword>
<evidence type="ECO:0000256" key="2">
    <source>
        <dbReference type="ARBA" id="ARBA00022723"/>
    </source>
</evidence>
<keyword evidence="4" id="KW-0862">Zinc</keyword>
<comment type="cofactor">
    <cofactor evidence="1">
        <name>Zn(2+)</name>
        <dbReference type="ChEBI" id="CHEBI:29105"/>
    </cofactor>
</comment>
<dbReference type="CDD" id="cd06256">
    <property type="entry name" value="M14_ASTE_ASPA-like"/>
    <property type="match status" value="1"/>
</dbReference>
<keyword evidence="3" id="KW-0378">Hydrolase</keyword>
<evidence type="ECO:0000256" key="4">
    <source>
        <dbReference type="ARBA" id="ARBA00022833"/>
    </source>
</evidence>
<proteinExistence type="predicted"/>
<reference evidence="6 7" key="1">
    <citation type="submission" date="2018-05" db="EMBL/GenBank/DDBJ databases">
        <title>Spiribacter halobius sp. nov., a moderately halophilic bacterium isolated from marine solar saltern.</title>
        <authorList>
            <person name="Zheng W.-S."/>
            <person name="Lu D.-C."/>
            <person name="Du Z.-J."/>
        </authorList>
    </citation>
    <scope>NUCLEOTIDE SEQUENCE [LARGE SCALE GENOMIC DNA]</scope>
    <source>
        <strain evidence="6 7">E85</strain>
    </source>
</reference>
<accession>A0A2U2N8C4</accession>
<evidence type="ECO:0000256" key="1">
    <source>
        <dbReference type="ARBA" id="ARBA00001947"/>
    </source>
</evidence>
<evidence type="ECO:0000313" key="6">
    <source>
        <dbReference type="EMBL" id="PWG65244.1"/>
    </source>
</evidence>
<dbReference type="RefSeq" id="WP_109676082.1">
    <property type="nucleotide sequence ID" value="NZ_CP086615.1"/>
</dbReference>
<organism evidence="6 7">
    <name type="scientific">Sediminicurvatus halobius</name>
    <dbReference type="NCBI Taxonomy" id="2182432"/>
    <lineage>
        <taxon>Bacteria</taxon>
        <taxon>Pseudomonadati</taxon>
        <taxon>Pseudomonadota</taxon>
        <taxon>Gammaproteobacteria</taxon>
        <taxon>Chromatiales</taxon>
        <taxon>Ectothiorhodospiraceae</taxon>
        <taxon>Sediminicurvatus</taxon>
    </lineage>
</organism>
<dbReference type="SUPFAM" id="SSF53187">
    <property type="entry name" value="Zn-dependent exopeptidases"/>
    <property type="match status" value="1"/>
</dbReference>
<dbReference type="EMBL" id="QFFI01000003">
    <property type="protein sequence ID" value="PWG65244.1"/>
    <property type="molecule type" value="Genomic_DNA"/>
</dbReference>
<dbReference type="GO" id="GO:0016788">
    <property type="term" value="F:hydrolase activity, acting on ester bonds"/>
    <property type="evidence" value="ECO:0007669"/>
    <property type="project" value="InterPro"/>
</dbReference>
<dbReference type="GO" id="GO:0046872">
    <property type="term" value="F:metal ion binding"/>
    <property type="evidence" value="ECO:0007669"/>
    <property type="project" value="UniProtKB-KW"/>
</dbReference>
<dbReference type="OrthoDB" id="9782876at2"/>
<name>A0A2U2N8C4_9GAMM</name>
<protein>
    <submittedName>
        <fullName evidence="6">Peptidase M14</fullName>
    </submittedName>
</protein>
<evidence type="ECO:0000313" key="7">
    <source>
        <dbReference type="Proteomes" id="UP000245474"/>
    </source>
</evidence>
<evidence type="ECO:0000259" key="5">
    <source>
        <dbReference type="Pfam" id="PF24827"/>
    </source>
</evidence>
<keyword evidence="7" id="KW-1185">Reference proteome</keyword>
<dbReference type="AlphaFoldDB" id="A0A2U2N8C4"/>
<dbReference type="InterPro" id="IPR055438">
    <property type="entry name" value="AstE_AspA_cat"/>
</dbReference>
<sequence length="343" mass="37638">MTPQLRELDHLPEALLTAAPQRLAGLLGGPTLIHLSGRRQPPLFVSVLAHGNEHTGFAAVQRLLRRYAGQARELPRALSLFIGNVDAAAAGVRRLDGQVDYNRVWPGTLTPSAPEAGIMATVTERLQARGCFASVDIHNNTGINPHYACVNRLAPDFLALASLFSRTVVYFTRPQGVQSLAFARFCPAVTLECGQSGSAGAVDHAEDFLRSALALEHVPAHVVPGDLGVYHTVAVARVARDCRFGLEPEGEDLSLLEDIDRLNFRELPAGTELGRVHGHRRPVIVTDNDGADVTPHYLECRDGSLRTRRRVFPAMLTRDVRVIYQDCLCYFMERIRLEEQATG</sequence>
<dbReference type="Pfam" id="PF24827">
    <property type="entry name" value="AstE_AspA_cat"/>
    <property type="match status" value="1"/>
</dbReference>